<gene>
    <name evidence="1" type="ORF">J2Z48_003074</name>
</gene>
<comment type="caution">
    <text evidence="1">The sequence shown here is derived from an EMBL/GenBank/DDBJ whole genome shotgun (WGS) entry which is preliminary data.</text>
</comment>
<reference evidence="1 2" key="1">
    <citation type="submission" date="2023-07" db="EMBL/GenBank/DDBJ databases">
        <title>Genomic Encyclopedia of Type Strains, Phase IV (KMG-IV): sequencing the most valuable type-strain genomes for metagenomic binning, comparative biology and taxonomic classification.</title>
        <authorList>
            <person name="Goeker M."/>
        </authorList>
    </citation>
    <scope>NUCLEOTIDE SEQUENCE [LARGE SCALE GENOMIC DNA]</scope>
    <source>
        <strain evidence="1 2">DSM 46876</strain>
    </source>
</reference>
<sequence length="123" mass="13599">MSMSCAPRRFLNKLVLVRLKPDRGIDFRGRLVRITNNSISVRLNGGGVTDVPCSFIQSVTLITNGCVSPELLNRLVFVRLKPDRGVDFRGRLVRITRNSISVRLSDGGVTDVPCSFIQSVTPI</sequence>
<evidence type="ECO:0000313" key="1">
    <source>
        <dbReference type="EMBL" id="MDQ0418869.1"/>
    </source>
</evidence>
<proteinExistence type="predicted"/>
<dbReference type="Proteomes" id="UP001238450">
    <property type="component" value="Unassembled WGS sequence"/>
</dbReference>
<dbReference type="EMBL" id="JAUSUV010000020">
    <property type="protein sequence ID" value="MDQ0418869.1"/>
    <property type="molecule type" value="Genomic_DNA"/>
</dbReference>
<keyword evidence="2" id="KW-1185">Reference proteome</keyword>
<evidence type="ECO:0000313" key="2">
    <source>
        <dbReference type="Proteomes" id="UP001238450"/>
    </source>
</evidence>
<dbReference type="AlphaFoldDB" id="A0AAJ1THZ5"/>
<organism evidence="1 2">
    <name type="scientific">Croceifilum oryzae</name>
    <dbReference type="NCBI Taxonomy" id="1553429"/>
    <lineage>
        <taxon>Bacteria</taxon>
        <taxon>Bacillati</taxon>
        <taxon>Bacillota</taxon>
        <taxon>Bacilli</taxon>
        <taxon>Bacillales</taxon>
        <taxon>Thermoactinomycetaceae</taxon>
        <taxon>Croceifilum</taxon>
    </lineage>
</organism>
<protein>
    <submittedName>
        <fullName evidence="1">Ribosome maturation factor RimP</fullName>
    </submittedName>
</protein>
<name>A0AAJ1THZ5_9BACL</name>
<accession>A0AAJ1THZ5</accession>